<dbReference type="Proteomes" id="UP000187209">
    <property type="component" value="Unassembled WGS sequence"/>
</dbReference>
<keyword evidence="1" id="KW-0175">Coiled coil</keyword>
<comment type="caution">
    <text evidence="2">The sequence shown here is derived from an EMBL/GenBank/DDBJ whole genome shotgun (WGS) entry which is preliminary data.</text>
</comment>
<feature type="coiled-coil region" evidence="1">
    <location>
        <begin position="67"/>
        <end position="101"/>
    </location>
</feature>
<gene>
    <name evidence="2" type="ORF">SteCoe_36933</name>
</gene>
<name>A0A1R2AP49_9CILI</name>
<sequence length="123" mass="14256">MEENKEVSVKDNIQQVNQDLLDLQSSGRDYKKYIETTRGEIVIMEAKIELMIKDTPKSFMPQIEELFSDLKNEITRQSNMNEFLQKQITELKKEHSILSQHIIASNTSVSILQDKVGYASKYS</sequence>
<organism evidence="2 3">
    <name type="scientific">Stentor coeruleus</name>
    <dbReference type="NCBI Taxonomy" id="5963"/>
    <lineage>
        <taxon>Eukaryota</taxon>
        <taxon>Sar</taxon>
        <taxon>Alveolata</taxon>
        <taxon>Ciliophora</taxon>
        <taxon>Postciliodesmatophora</taxon>
        <taxon>Heterotrichea</taxon>
        <taxon>Heterotrichida</taxon>
        <taxon>Stentoridae</taxon>
        <taxon>Stentor</taxon>
    </lineage>
</organism>
<dbReference type="EMBL" id="MPUH01001763">
    <property type="protein sequence ID" value="OMJ66284.1"/>
    <property type="molecule type" value="Genomic_DNA"/>
</dbReference>
<evidence type="ECO:0000313" key="2">
    <source>
        <dbReference type="EMBL" id="OMJ66284.1"/>
    </source>
</evidence>
<reference evidence="2 3" key="1">
    <citation type="submission" date="2016-11" db="EMBL/GenBank/DDBJ databases">
        <title>The macronuclear genome of Stentor coeruleus: a giant cell with tiny introns.</title>
        <authorList>
            <person name="Slabodnick M."/>
            <person name="Ruby J.G."/>
            <person name="Reiff S.B."/>
            <person name="Swart E.C."/>
            <person name="Gosai S."/>
            <person name="Prabakaran S."/>
            <person name="Witkowska E."/>
            <person name="Larue G.E."/>
            <person name="Fisher S."/>
            <person name="Freeman R.M."/>
            <person name="Gunawardena J."/>
            <person name="Chu W."/>
            <person name="Stover N.A."/>
            <person name="Gregory B.D."/>
            <person name="Nowacki M."/>
            <person name="Derisi J."/>
            <person name="Roy S.W."/>
            <person name="Marshall W.F."/>
            <person name="Sood P."/>
        </authorList>
    </citation>
    <scope>NUCLEOTIDE SEQUENCE [LARGE SCALE GENOMIC DNA]</scope>
    <source>
        <strain evidence="2">WM001</strain>
    </source>
</reference>
<evidence type="ECO:0000256" key="1">
    <source>
        <dbReference type="SAM" id="Coils"/>
    </source>
</evidence>
<protein>
    <submittedName>
        <fullName evidence="2">Uncharacterized protein</fullName>
    </submittedName>
</protein>
<dbReference type="OrthoDB" id="302351at2759"/>
<evidence type="ECO:0000313" key="3">
    <source>
        <dbReference type="Proteomes" id="UP000187209"/>
    </source>
</evidence>
<keyword evidence="3" id="KW-1185">Reference proteome</keyword>
<dbReference type="AlphaFoldDB" id="A0A1R2AP49"/>
<proteinExistence type="predicted"/>
<accession>A0A1R2AP49</accession>